<accession>A0ACC0N2U9</accession>
<name>A0ACC0N2U9_RHOML</name>
<keyword evidence="2" id="KW-1185">Reference proteome</keyword>
<organism evidence="1 2">
    <name type="scientific">Rhododendron molle</name>
    <name type="common">Chinese azalea</name>
    <name type="synonym">Azalea mollis</name>
    <dbReference type="NCBI Taxonomy" id="49168"/>
    <lineage>
        <taxon>Eukaryota</taxon>
        <taxon>Viridiplantae</taxon>
        <taxon>Streptophyta</taxon>
        <taxon>Embryophyta</taxon>
        <taxon>Tracheophyta</taxon>
        <taxon>Spermatophyta</taxon>
        <taxon>Magnoliopsida</taxon>
        <taxon>eudicotyledons</taxon>
        <taxon>Gunneridae</taxon>
        <taxon>Pentapetalae</taxon>
        <taxon>asterids</taxon>
        <taxon>Ericales</taxon>
        <taxon>Ericaceae</taxon>
        <taxon>Ericoideae</taxon>
        <taxon>Rhodoreae</taxon>
        <taxon>Rhododendron</taxon>
    </lineage>
</organism>
<dbReference type="EMBL" id="CM046394">
    <property type="protein sequence ID" value="KAI8547480.1"/>
    <property type="molecule type" value="Genomic_DNA"/>
</dbReference>
<dbReference type="Proteomes" id="UP001062846">
    <property type="component" value="Chromosome 7"/>
</dbReference>
<reference evidence="1" key="1">
    <citation type="submission" date="2022-02" db="EMBL/GenBank/DDBJ databases">
        <title>Plant Genome Project.</title>
        <authorList>
            <person name="Zhang R.-G."/>
        </authorList>
    </citation>
    <scope>NUCLEOTIDE SEQUENCE</scope>
    <source>
        <strain evidence="1">AT1</strain>
    </source>
</reference>
<evidence type="ECO:0000313" key="2">
    <source>
        <dbReference type="Proteomes" id="UP001062846"/>
    </source>
</evidence>
<comment type="caution">
    <text evidence="1">The sequence shown here is derived from an EMBL/GenBank/DDBJ whole genome shotgun (WGS) entry which is preliminary data.</text>
</comment>
<sequence length="170" mass="18421">MTDRPSEKGQLRIISQNLQPDYARHLVLAQASANFETFFDSGLAIEDALQSRILSKDSGNTNALFGSGTYSNTATSGTNTSASYTTNHIANVNQVQSPQNNRPRGQPRSFSAIEAPLSSVLEKLVKSGHLKPLDPTPLPKNPSQASKPTFTVPIIRELAILQIPVSIFDM</sequence>
<gene>
    <name evidence="1" type="ORF">RHMOL_Rhmol07G0199300</name>
</gene>
<proteinExistence type="predicted"/>
<evidence type="ECO:0000313" key="1">
    <source>
        <dbReference type="EMBL" id="KAI8547480.1"/>
    </source>
</evidence>
<protein>
    <submittedName>
        <fullName evidence="1">Uncharacterized protein</fullName>
    </submittedName>
</protein>